<dbReference type="Gene3D" id="3.40.50.970">
    <property type="match status" value="1"/>
</dbReference>
<evidence type="ECO:0000313" key="6">
    <source>
        <dbReference type="EMBL" id="GAU09304.1"/>
    </source>
</evidence>
<dbReference type="SUPFAM" id="SSF52518">
    <property type="entry name" value="Thiamin diphosphate-binding fold (THDP-binding)"/>
    <property type="match status" value="1"/>
</dbReference>
<keyword evidence="3" id="KW-0786">Thiamine pyrophosphate</keyword>
<evidence type="ECO:0000256" key="1">
    <source>
        <dbReference type="ARBA" id="ARBA00001964"/>
    </source>
</evidence>
<organism evidence="6 7">
    <name type="scientific">Desulfoplanes formicivorans</name>
    <dbReference type="NCBI Taxonomy" id="1592317"/>
    <lineage>
        <taxon>Bacteria</taxon>
        <taxon>Pseudomonadati</taxon>
        <taxon>Thermodesulfobacteriota</taxon>
        <taxon>Desulfovibrionia</taxon>
        <taxon>Desulfovibrionales</taxon>
        <taxon>Desulfoplanaceae</taxon>
        <taxon>Desulfoplanes</taxon>
    </lineage>
</organism>
<comment type="caution">
    <text evidence="6">The sequence shown here is derived from an EMBL/GenBank/DDBJ whole genome shotgun (WGS) entry which is preliminary data.</text>
</comment>
<feature type="domain" description="Transketolase-like pyrimidine-binding" evidence="5">
    <location>
        <begin position="4"/>
        <end position="180"/>
    </location>
</feature>
<dbReference type="Proteomes" id="UP000095200">
    <property type="component" value="Unassembled WGS sequence"/>
</dbReference>
<feature type="transmembrane region" description="Helical" evidence="4">
    <location>
        <begin position="63"/>
        <end position="89"/>
    </location>
</feature>
<gene>
    <name evidence="6" type="ORF">DPF_2027</name>
</gene>
<proteinExistence type="predicted"/>
<evidence type="ECO:0000259" key="5">
    <source>
        <dbReference type="SMART" id="SM00861"/>
    </source>
</evidence>
<keyword evidence="4" id="KW-1133">Transmembrane helix</keyword>
<dbReference type="Pfam" id="PF02780">
    <property type="entry name" value="Transketolase_C"/>
    <property type="match status" value="1"/>
</dbReference>
<keyword evidence="4" id="KW-0812">Transmembrane</keyword>
<dbReference type="FunFam" id="3.40.50.920:FF:000001">
    <property type="entry name" value="Pyruvate dehydrogenase E1 beta subunit"/>
    <property type="match status" value="1"/>
</dbReference>
<keyword evidence="6" id="KW-0670">Pyruvate</keyword>
<dbReference type="InterPro" id="IPR009014">
    <property type="entry name" value="Transketo_C/PFOR_II"/>
</dbReference>
<dbReference type="EMBL" id="BDFE01000017">
    <property type="protein sequence ID" value="GAU09304.1"/>
    <property type="molecule type" value="Genomic_DNA"/>
</dbReference>
<dbReference type="InterPro" id="IPR029061">
    <property type="entry name" value="THDP-binding"/>
</dbReference>
<dbReference type="OrthoDB" id="9780894at2"/>
<dbReference type="STRING" id="1592317.DPF_2027"/>
<evidence type="ECO:0000256" key="4">
    <source>
        <dbReference type="SAM" id="Phobius"/>
    </source>
</evidence>
<sequence>MQNLHTGVAIQNGLRLAMEMDDRVFLAGEGIGVSIHANPLMPTHGLLETFGPKRVRDTPVSEAAIAGLAVGASAMGLLPVVEIMFFPFITLASDMLVNHAAKLRYLSGGKTAFPLTVRVKAGVMSAGCQHSHNLETWLAHIPGLKVTFASTPADAKGLLLSAIFDPDPVIVVEEMGLYWTKGPVPPGDVRVPLGKAAIRRPGNDVTVVGYGGLMFAALEAAEKLEAEGVSVEVIDLRTLVPLDRETILESIARTGRLVIVHEATKFCGFGAELAALAAEEGFSSLSAPVRRVAGPDIPVPFSPPQEQFYMPNAQKIAEAVRSIM</sequence>
<evidence type="ECO:0000256" key="3">
    <source>
        <dbReference type="ARBA" id="ARBA00023052"/>
    </source>
</evidence>
<evidence type="ECO:0000313" key="7">
    <source>
        <dbReference type="Proteomes" id="UP000095200"/>
    </source>
</evidence>
<dbReference type="PANTHER" id="PTHR43257">
    <property type="entry name" value="PYRUVATE DEHYDROGENASE E1 COMPONENT BETA SUBUNIT"/>
    <property type="match status" value="1"/>
</dbReference>
<keyword evidence="7" id="KW-1185">Reference proteome</keyword>
<reference evidence="7" key="1">
    <citation type="submission" date="2016-06" db="EMBL/GenBank/DDBJ databases">
        <title>Draft genome sequence of Desulfoplanes formicivorans strain Pf12B.</title>
        <authorList>
            <person name="Watanabe M."/>
            <person name="Kojima H."/>
            <person name="Fukui M."/>
        </authorList>
    </citation>
    <scope>NUCLEOTIDE SEQUENCE [LARGE SCALE GENOMIC DNA]</scope>
    <source>
        <strain evidence="7">Pf12B</strain>
    </source>
</reference>
<dbReference type="RefSeq" id="WP_069859556.1">
    <property type="nucleotide sequence ID" value="NZ_BDFE01000017.1"/>
</dbReference>
<dbReference type="SMART" id="SM00861">
    <property type="entry name" value="Transket_pyr"/>
    <property type="match status" value="1"/>
</dbReference>
<dbReference type="Gene3D" id="3.40.50.920">
    <property type="match status" value="1"/>
</dbReference>
<keyword evidence="2" id="KW-0560">Oxidoreductase</keyword>
<dbReference type="SUPFAM" id="SSF52922">
    <property type="entry name" value="TK C-terminal domain-like"/>
    <property type="match status" value="1"/>
</dbReference>
<keyword evidence="4" id="KW-0472">Membrane</keyword>
<name>A0A194AKS0_9BACT</name>
<dbReference type="GO" id="GO:0016491">
    <property type="term" value="F:oxidoreductase activity"/>
    <property type="evidence" value="ECO:0007669"/>
    <property type="project" value="UniProtKB-KW"/>
</dbReference>
<evidence type="ECO:0000256" key="2">
    <source>
        <dbReference type="ARBA" id="ARBA00023002"/>
    </source>
</evidence>
<dbReference type="InterPro" id="IPR005475">
    <property type="entry name" value="Transketolase-like_Pyr-bd"/>
</dbReference>
<comment type="cofactor">
    <cofactor evidence="1">
        <name>thiamine diphosphate</name>
        <dbReference type="ChEBI" id="CHEBI:58937"/>
    </cofactor>
</comment>
<dbReference type="Pfam" id="PF02779">
    <property type="entry name" value="Transket_pyr"/>
    <property type="match status" value="1"/>
</dbReference>
<dbReference type="AlphaFoldDB" id="A0A194AKS0"/>
<dbReference type="InterPro" id="IPR033248">
    <property type="entry name" value="Transketolase_C"/>
</dbReference>
<accession>A0A194AKS0</accession>
<dbReference type="PANTHER" id="PTHR43257:SF2">
    <property type="entry name" value="PYRUVATE DEHYDROGENASE E1 COMPONENT SUBUNIT BETA"/>
    <property type="match status" value="1"/>
</dbReference>
<protein>
    <submittedName>
        <fullName evidence="6">Pyruvate dehydrogenase</fullName>
    </submittedName>
</protein>